<evidence type="ECO:0000259" key="12">
    <source>
        <dbReference type="PROSITE" id="PS00497"/>
    </source>
</evidence>
<keyword evidence="5" id="KW-0560">Oxidoreductase</keyword>
<keyword evidence="11" id="KW-0812">Transmembrane</keyword>
<evidence type="ECO:0000256" key="1">
    <source>
        <dbReference type="ARBA" id="ARBA00001973"/>
    </source>
</evidence>
<evidence type="ECO:0000313" key="14">
    <source>
        <dbReference type="EMBL" id="KAK6351377.1"/>
    </source>
</evidence>
<comment type="catalytic activity">
    <reaction evidence="9">
        <text>2 L-dopa + O2 = 2 L-dopaquinone + 2 H2O</text>
        <dbReference type="Rhea" id="RHEA:34287"/>
        <dbReference type="ChEBI" id="CHEBI:15377"/>
        <dbReference type="ChEBI" id="CHEBI:15379"/>
        <dbReference type="ChEBI" id="CHEBI:57504"/>
        <dbReference type="ChEBI" id="CHEBI:57924"/>
        <dbReference type="EC" id="1.14.18.1"/>
    </reaction>
</comment>
<dbReference type="InterPro" id="IPR050316">
    <property type="entry name" value="Tyrosinase/Hemocyanin"/>
</dbReference>
<comment type="catalytic activity">
    <reaction evidence="10">
        <text>L-tyrosine + O2 = L-dopaquinone + H2O</text>
        <dbReference type="Rhea" id="RHEA:18117"/>
        <dbReference type="ChEBI" id="CHEBI:15377"/>
        <dbReference type="ChEBI" id="CHEBI:15379"/>
        <dbReference type="ChEBI" id="CHEBI:57924"/>
        <dbReference type="ChEBI" id="CHEBI:58315"/>
        <dbReference type="EC" id="1.14.18.1"/>
    </reaction>
</comment>
<comment type="caution">
    <text evidence="14">The sequence shown here is derived from an EMBL/GenBank/DDBJ whole genome shotgun (WGS) entry which is preliminary data.</text>
</comment>
<keyword evidence="11" id="KW-1133">Transmembrane helix</keyword>
<keyword evidence="8" id="KW-0470">Melanin biosynthesis</keyword>
<dbReference type="AlphaFoldDB" id="A0AAN8MXR9"/>
<comment type="cofactor">
    <cofactor evidence="1">
        <name>Cu(2+)</name>
        <dbReference type="ChEBI" id="CHEBI:29036"/>
    </cofactor>
</comment>
<evidence type="ECO:0000256" key="10">
    <source>
        <dbReference type="ARBA" id="ARBA00048881"/>
    </source>
</evidence>
<dbReference type="EC" id="1.14.18.1" evidence="3"/>
<evidence type="ECO:0000256" key="4">
    <source>
        <dbReference type="ARBA" id="ARBA00022723"/>
    </source>
</evidence>
<sequence>MDAKTFVELPKVRNRVYGRRWLPAILASICMIVTLFALGKLMVAHNVIRNERLLDIVDPLRMTTITTTTSDGFDAGTTVSGTNNGKSHRMEKRQSARLRSTGITWNGIQQRRNFNDFAADADLLNLFLCGLEALQAMDQNTRESYFALAGIHGAPYRAWNGVTGSNPNTGYCPHASILFPTWHRPYLATIEQVLGNIMRNLANQYPAGSVRTRYQQAANRFRLPYWDWASNAQVPALIGSQTTVRVQKPQGFVTINNPLISYVFHPFSASFFPFAPFNSWRRTLRQPDRNGNSRPAVVNQQLAANQVSLRNRVFNLLSYQPRFNIFSNKAWNGGNDGNQDSVESIHDAIHGLVGGEGHMAVVDTSAMDPIFWLHHCNVDRIIAMWQVLYPNSWTSSQVTLFGTRTNPAGSREDSTTGLAPFYRWPNTMWTSNTARNTRNFYYTYPETDNTTPAALRTRIQQLYGGTAPQNQVRGSATKRSSYAGGGKSLVSGGKYHEWAANIRLNKYDTSGNYLINIFVGNPSNGVEWTSDPNFVGSYYLLTKNGTCVGCSENSLVTGSIPLTHMLIDCARGGKLKDLTPDSVIPYLKKNLNWRVQLPGNNGGYLNPKDIRSLKISVTAATVTLPSSSGTYAPISSWTTYYDITDKKPGGLCYGDSN</sequence>
<dbReference type="Pfam" id="PF18132">
    <property type="entry name" value="Tyrosinase_C"/>
    <property type="match status" value="1"/>
</dbReference>
<dbReference type="GO" id="GO:0042438">
    <property type="term" value="P:melanin biosynthetic process"/>
    <property type="evidence" value="ECO:0007669"/>
    <property type="project" value="UniProtKB-KW"/>
</dbReference>
<dbReference type="GO" id="GO:0046872">
    <property type="term" value="F:metal ion binding"/>
    <property type="evidence" value="ECO:0007669"/>
    <property type="project" value="UniProtKB-KW"/>
</dbReference>
<evidence type="ECO:0000256" key="11">
    <source>
        <dbReference type="SAM" id="Phobius"/>
    </source>
</evidence>
<comment type="similarity">
    <text evidence="2">Belongs to the tyrosinase family.</text>
</comment>
<dbReference type="InterPro" id="IPR041640">
    <property type="entry name" value="Tyrosinase_C"/>
</dbReference>
<dbReference type="PRINTS" id="PR00092">
    <property type="entry name" value="TYROSINASE"/>
</dbReference>
<keyword evidence="11" id="KW-0472">Membrane</keyword>
<evidence type="ECO:0000256" key="8">
    <source>
        <dbReference type="ARBA" id="ARBA00023101"/>
    </source>
</evidence>
<evidence type="ECO:0000259" key="13">
    <source>
        <dbReference type="PROSITE" id="PS00498"/>
    </source>
</evidence>
<evidence type="ECO:0000256" key="6">
    <source>
        <dbReference type="ARBA" id="ARBA00023008"/>
    </source>
</evidence>
<dbReference type="InterPro" id="IPR008922">
    <property type="entry name" value="Di-copper_centre_dom_sf"/>
</dbReference>
<evidence type="ECO:0000256" key="3">
    <source>
        <dbReference type="ARBA" id="ARBA00011906"/>
    </source>
</evidence>
<dbReference type="Gene3D" id="2.60.310.20">
    <property type="match status" value="1"/>
</dbReference>
<reference evidence="14 15" key="1">
    <citation type="submission" date="2019-10" db="EMBL/GenBank/DDBJ databases">
        <authorList>
            <person name="Palmer J.M."/>
        </authorList>
    </citation>
    <scope>NUCLEOTIDE SEQUENCE [LARGE SCALE GENOMIC DNA]</scope>
    <source>
        <strain evidence="14 15">TWF718</strain>
    </source>
</reference>
<gene>
    <name evidence="14" type="ORF">TWF718_004538</name>
</gene>
<dbReference type="InterPro" id="IPR002227">
    <property type="entry name" value="Tyrosinase_Cu-bd"/>
</dbReference>
<keyword evidence="4" id="KW-0479">Metal-binding</keyword>
<dbReference type="PROSITE" id="PS00497">
    <property type="entry name" value="TYROSINASE_1"/>
    <property type="match status" value="1"/>
</dbReference>
<dbReference type="PANTHER" id="PTHR11474:SF76">
    <property type="entry name" value="SHKT DOMAIN-CONTAINING PROTEIN"/>
    <property type="match status" value="1"/>
</dbReference>
<keyword evidence="15" id="KW-1185">Reference proteome</keyword>
<evidence type="ECO:0000256" key="5">
    <source>
        <dbReference type="ARBA" id="ARBA00023002"/>
    </source>
</evidence>
<feature type="transmembrane region" description="Helical" evidence="11">
    <location>
        <begin position="21"/>
        <end position="43"/>
    </location>
</feature>
<feature type="domain" description="Tyrosinase copper-binding" evidence="12">
    <location>
        <begin position="174"/>
        <end position="191"/>
    </location>
</feature>
<organism evidence="14 15">
    <name type="scientific">Orbilia javanica</name>
    <dbReference type="NCBI Taxonomy" id="47235"/>
    <lineage>
        <taxon>Eukaryota</taxon>
        <taxon>Fungi</taxon>
        <taxon>Dikarya</taxon>
        <taxon>Ascomycota</taxon>
        <taxon>Pezizomycotina</taxon>
        <taxon>Orbiliomycetes</taxon>
        <taxon>Orbiliales</taxon>
        <taxon>Orbiliaceae</taxon>
        <taxon>Orbilia</taxon>
    </lineage>
</organism>
<evidence type="ECO:0000256" key="2">
    <source>
        <dbReference type="ARBA" id="ARBA00009928"/>
    </source>
</evidence>
<evidence type="ECO:0000313" key="15">
    <source>
        <dbReference type="Proteomes" id="UP001313282"/>
    </source>
</evidence>
<dbReference type="Gene3D" id="1.10.1280.10">
    <property type="entry name" value="Di-copper center containing domain from catechol oxidase"/>
    <property type="match status" value="1"/>
</dbReference>
<dbReference type="SUPFAM" id="SSF48056">
    <property type="entry name" value="Di-copper centre-containing domain"/>
    <property type="match status" value="1"/>
</dbReference>
<accession>A0AAN8MXR9</accession>
<dbReference type="PANTHER" id="PTHR11474">
    <property type="entry name" value="TYROSINASE FAMILY MEMBER"/>
    <property type="match status" value="1"/>
</dbReference>
<evidence type="ECO:0000256" key="9">
    <source>
        <dbReference type="ARBA" id="ARBA00048233"/>
    </source>
</evidence>
<feature type="domain" description="Tyrosinase copper-binding" evidence="13">
    <location>
        <begin position="368"/>
        <end position="379"/>
    </location>
</feature>
<dbReference type="GO" id="GO:0004503">
    <property type="term" value="F:tyrosinase activity"/>
    <property type="evidence" value="ECO:0007669"/>
    <property type="project" value="UniProtKB-EC"/>
</dbReference>
<name>A0AAN8MXR9_9PEZI</name>
<dbReference type="Proteomes" id="UP001313282">
    <property type="component" value="Unassembled WGS sequence"/>
</dbReference>
<keyword evidence="7" id="KW-0503">Monooxygenase</keyword>
<keyword evidence="6" id="KW-0186">Copper</keyword>
<dbReference type="Pfam" id="PF00264">
    <property type="entry name" value="Tyrosinase"/>
    <property type="match status" value="1"/>
</dbReference>
<dbReference type="PROSITE" id="PS00498">
    <property type="entry name" value="TYROSINASE_2"/>
    <property type="match status" value="1"/>
</dbReference>
<dbReference type="EMBL" id="JAVHNR010000002">
    <property type="protein sequence ID" value="KAK6351377.1"/>
    <property type="molecule type" value="Genomic_DNA"/>
</dbReference>
<proteinExistence type="inferred from homology"/>
<evidence type="ECO:0000256" key="7">
    <source>
        <dbReference type="ARBA" id="ARBA00023033"/>
    </source>
</evidence>
<protein>
    <recommendedName>
        <fullName evidence="3">tyrosinase</fullName>
        <ecNumber evidence="3">1.14.18.1</ecNumber>
    </recommendedName>
</protein>